<proteinExistence type="predicted"/>
<dbReference type="SUPFAM" id="SSF69360">
    <property type="entry name" value="Cell wall binding repeat"/>
    <property type="match status" value="1"/>
</dbReference>
<dbReference type="InterPro" id="IPR036505">
    <property type="entry name" value="Amidase/PGRP_sf"/>
</dbReference>
<dbReference type="eggNOG" id="COG5632">
    <property type="taxonomic scope" value="Bacteria"/>
</dbReference>
<dbReference type="Proteomes" id="UP000003987">
    <property type="component" value="Unassembled WGS sequence"/>
</dbReference>
<protein>
    <submittedName>
        <fullName evidence="1">Uncharacterized protein</fullName>
    </submittedName>
</protein>
<sequence length="261" mass="29745">MTKQSNNDETSQPSQPVLNGWQNGVYYQNGQVVKNSTVDDEDGTTYLTDDNGQMVKDHFYSQDGKMYYFGADGARYDNKFYFNWGNTYYFGSDGARYTNQFYNNWGNLYFYGSNGALARNMSVNVNWTNYWANELGVLTPQFTNTINQYIINNHIGHANISYYNAIPQNITGKYSGTANGKPNMVVVHETANPNDSIWGEINYEKSTYNNAFVHAFVDSNQIIQISDTDHEAWGGQHILPMDVLFNLNKLKYMVVGILQLS</sequence>
<name>C7XV41_9LACO</name>
<dbReference type="SUPFAM" id="SSF55846">
    <property type="entry name" value="N-acetylmuramoyl-L-alanine amidase-like"/>
    <property type="match status" value="1"/>
</dbReference>
<dbReference type="EMBL" id="GG698803">
    <property type="protein sequence ID" value="EEU30572.1"/>
    <property type="molecule type" value="Genomic_DNA"/>
</dbReference>
<dbReference type="STRING" id="575594.HMPREF0501_00950"/>
<dbReference type="Gene3D" id="3.40.80.10">
    <property type="entry name" value="Peptidoglycan recognition protein-like"/>
    <property type="match status" value="1"/>
</dbReference>
<keyword evidence="2" id="KW-1185">Reference proteome</keyword>
<dbReference type="GO" id="GO:0009253">
    <property type="term" value="P:peptidoglycan catabolic process"/>
    <property type="evidence" value="ECO:0007669"/>
    <property type="project" value="InterPro"/>
</dbReference>
<reference evidence="1 2" key="1">
    <citation type="submission" date="2009-06" db="EMBL/GenBank/DDBJ databases">
        <title>The Genome Sequence of Lactobacillus coleohominis strain 101-4-CHN.</title>
        <authorList>
            <consortium name="The Broad Institute Genome Sequencing Platform"/>
            <person name="Ward D."/>
            <person name="Young S.K."/>
            <person name="Zeng Q."/>
            <person name="Koehrsen M."/>
            <person name="Alvarado L."/>
            <person name="Berlin A."/>
            <person name="Borenstein D."/>
            <person name="Chen Z."/>
            <person name="Engels R."/>
            <person name="Freedman E."/>
            <person name="Gellesch M."/>
            <person name="Goldberg J."/>
            <person name="Griggs A."/>
            <person name="Gujja S."/>
            <person name="Heiman D."/>
            <person name="Hepburn T."/>
            <person name="Howarth C."/>
            <person name="Jen D."/>
            <person name="Larson L."/>
            <person name="Lewis B."/>
            <person name="Mehta T."/>
            <person name="Park D."/>
            <person name="Pearson M."/>
            <person name="Roberts A."/>
            <person name="Saif S."/>
            <person name="Shea T."/>
            <person name="Shenoy N."/>
            <person name="Sisk P."/>
            <person name="Stolte C."/>
            <person name="Sykes S."/>
            <person name="Walk T."/>
            <person name="White J."/>
            <person name="Yandava C."/>
            <person name="Liu Y."/>
            <person name="Xu Q."/>
            <person name="Lander E."/>
            <person name="Nusbaum C."/>
            <person name="Galagan J."/>
            <person name="Birren B."/>
        </authorList>
    </citation>
    <scope>NUCLEOTIDE SEQUENCE [LARGE SCALE GENOMIC DNA]</scope>
    <source>
        <strain evidence="1 2">101-4-CHN</strain>
    </source>
</reference>
<organism evidence="1 2">
    <name type="scientific">Limosilactobacillus coleohominis 101-4-CHN</name>
    <dbReference type="NCBI Taxonomy" id="575594"/>
    <lineage>
        <taxon>Bacteria</taxon>
        <taxon>Bacillati</taxon>
        <taxon>Bacillota</taxon>
        <taxon>Bacilli</taxon>
        <taxon>Lactobacillales</taxon>
        <taxon>Lactobacillaceae</taxon>
        <taxon>Limosilactobacillus</taxon>
    </lineage>
</organism>
<evidence type="ECO:0000313" key="1">
    <source>
        <dbReference type="EMBL" id="EEU30572.1"/>
    </source>
</evidence>
<evidence type="ECO:0000313" key="2">
    <source>
        <dbReference type="Proteomes" id="UP000003987"/>
    </source>
</evidence>
<dbReference type="AlphaFoldDB" id="C7XV41"/>
<dbReference type="HOGENOM" id="CLU_1064722_0_0_9"/>
<dbReference type="eggNOG" id="COG5263">
    <property type="taxonomic scope" value="Bacteria"/>
</dbReference>
<gene>
    <name evidence="1" type="ORF">HMPREF0501_00950</name>
</gene>
<accession>C7XV41</accession>
<dbReference type="GO" id="GO:0008745">
    <property type="term" value="F:N-acetylmuramoyl-L-alanine amidase activity"/>
    <property type="evidence" value="ECO:0007669"/>
    <property type="project" value="InterPro"/>
</dbReference>
<dbReference type="Gene3D" id="2.10.270.10">
    <property type="entry name" value="Cholin Binding"/>
    <property type="match status" value="1"/>
</dbReference>